<evidence type="ECO:0000313" key="2">
    <source>
        <dbReference type="EMBL" id="MFC5641612.1"/>
    </source>
</evidence>
<keyword evidence="1" id="KW-0732">Signal</keyword>
<proteinExistence type="predicted"/>
<keyword evidence="3" id="KW-1185">Reference proteome</keyword>
<evidence type="ECO:0000256" key="1">
    <source>
        <dbReference type="SAM" id="SignalP"/>
    </source>
</evidence>
<dbReference type="InterPro" id="IPR046311">
    <property type="entry name" value="DUF6426"/>
</dbReference>
<reference evidence="3" key="1">
    <citation type="journal article" date="2019" name="Int. J. Syst. Evol. Microbiol.">
        <title>The Global Catalogue of Microorganisms (GCM) 10K type strain sequencing project: providing services to taxonomists for standard genome sequencing and annotation.</title>
        <authorList>
            <consortium name="The Broad Institute Genomics Platform"/>
            <consortium name="The Broad Institute Genome Sequencing Center for Infectious Disease"/>
            <person name="Wu L."/>
            <person name="Ma J."/>
        </authorList>
    </citation>
    <scope>NUCLEOTIDE SEQUENCE [LARGE SCALE GENOMIC DNA]</scope>
    <source>
        <strain evidence="3">CGMCC 4.1622</strain>
    </source>
</reference>
<organism evidence="2 3">
    <name type="scientific">Kitasatospora cinereorecta</name>
    <dbReference type="NCBI Taxonomy" id="285560"/>
    <lineage>
        <taxon>Bacteria</taxon>
        <taxon>Bacillati</taxon>
        <taxon>Actinomycetota</taxon>
        <taxon>Actinomycetes</taxon>
        <taxon>Kitasatosporales</taxon>
        <taxon>Streptomycetaceae</taxon>
        <taxon>Kitasatospora</taxon>
    </lineage>
</organism>
<dbReference type="EMBL" id="JBHSOC010000013">
    <property type="protein sequence ID" value="MFC5641612.1"/>
    <property type="molecule type" value="Genomic_DNA"/>
</dbReference>
<comment type="caution">
    <text evidence="2">The sequence shown here is derived from an EMBL/GenBank/DDBJ whole genome shotgun (WGS) entry which is preliminary data.</text>
</comment>
<evidence type="ECO:0000313" key="3">
    <source>
        <dbReference type="Proteomes" id="UP001596066"/>
    </source>
</evidence>
<name>A0ABW0V9Q0_9ACTN</name>
<dbReference type="RefSeq" id="WP_346146299.1">
    <property type="nucleotide sequence ID" value="NZ_BAAAUA010000027.1"/>
</dbReference>
<dbReference type="Pfam" id="PF19990">
    <property type="entry name" value="DUF6426"/>
    <property type="match status" value="1"/>
</dbReference>
<gene>
    <name evidence="2" type="ORF">ACFPZF_09625</name>
</gene>
<dbReference type="Proteomes" id="UP001596066">
    <property type="component" value="Unassembled WGS sequence"/>
</dbReference>
<sequence length="246" mass="25455">MDLKKFVVAAALGATVLTAVPALVAPHEAAADSNCWGEYLTDCNPIDPYDPGGWGDTGTGDAGGGGGDAIVDLSSGVVGQPEPEPGPQSVVITAPGQPFVYPADPLMPTETWYSGNGGGTWGSSVSAIAIKAGAKQFLRQPCRKNNGDLPVELSADSTYKVNYTTSDNISASAKGVLQAQVGHQLNSESDTRLGLKVTIPPRQGWTLDVEYQTFTYEITTTPFIGGGTTEYANVVVPTGGWTAVSC</sequence>
<protein>
    <submittedName>
        <fullName evidence="2">DUF6426 family protein</fullName>
    </submittedName>
</protein>
<accession>A0ABW0V9Q0</accession>
<feature type="chain" id="PRO_5046714062" evidence="1">
    <location>
        <begin position="25"/>
        <end position="246"/>
    </location>
</feature>
<feature type="signal peptide" evidence="1">
    <location>
        <begin position="1"/>
        <end position="24"/>
    </location>
</feature>